<evidence type="ECO:0000259" key="10">
    <source>
        <dbReference type="Pfam" id="PF00749"/>
    </source>
</evidence>
<keyword evidence="4 7" id="KW-0862">Zinc</keyword>
<evidence type="ECO:0000256" key="4">
    <source>
        <dbReference type="ARBA" id="ARBA00022833"/>
    </source>
</evidence>
<dbReference type="PANTHER" id="PTHR43311:SF1">
    <property type="entry name" value="GLUTAMYL-Q TRNA(ASP) SYNTHETASE"/>
    <property type="match status" value="1"/>
</dbReference>
<dbReference type="NCBIfam" id="TIGR03838">
    <property type="entry name" value="queuosine_YadB"/>
    <property type="match status" value="1"/>
</dbReference>
<evidence type="ECO:0000256" key="8">
    <source>
        <dbReference type="RuleBase" id="RU363037"/>
    </source>
</evidence>
<feature type="binding site" evidence="7">
    <location>
        <position position="203"/>
    </location>
    <ligand>
        <name>L-glutamate</name>
        <dbReference type="ChEBI" id="CHEBI:29985"/>
    </ligand>
</feature>
<evidence type="ECO:0000256" key="3">
    <source>
        <dbReference type="ARBA" id="ARBA00022741"/>
    </source>
</evidence>
<keyword evidence="8" id="KW-0648">Protein biosynthesis</keyword>
<comment type="cofactor">
    <cofactor evidence="7">
        <name>Zn(2+)</name>
        <dbReference type="ChEBI" id="CHEBI:29105"/>
    </cofactor>
    <text evidence="7">Binds 1 zinc ion per subunit.</text>
</comment>
<feature type="region of interest" description="Disordered" evidence="9">
    <location>
        <begin position="1"/>
        <end position="20"/>
    </location>
</feature>
<accession>A0ABU0W5A8</accession>
<keyword evidence="12" id="KW-1185">Reference proteome</keyword>
<dbReference type="Proteomes" id="UP001239019">
    <property type="component" value="Unassembled WGS sequence"/>
</dbReference>
<dbReference type="RefSeq" id="WP_306727645.1">
    <property type="nucleotide sequence ID" value="NZ_JAVDDT010000002.1"/>
</dbReference>
<comment type="similarity">
    <text evidence="7">Belongs to the class-I aminoacyl-tRNA synthetase family. GluQ subfamily.</text>
</comment>
<keyword evidence="5 7" id="KW-0067">ATP-binding</keyword>
<organism evidence="11 12">
    <name type="scientific">Natronospira bacteriovora</name>
    <dbReference type="NCBI Taxonomy" id="3069753"/>
    <lineage>
        <taxon>Bacteria</taxon>
        <taxon>Pseudomonadati</taxon>
        <taxon>Pseudomonadota</taxon>
        <taxon>Gammaproteobacteria</taxon>
        <taxon>Natronospirales</taxon>
        <taxon>Natronospiraceae</taxon>
        <taxon>Natronospira</taxon>
    </lineage>
</organism>
<dbReference type="PRINTS" id="PR00987">
    <property type="entry name" value="TRNASYNTHGLU"/>
</dbReference>
<feature type="short sequence motif" description="'HIGH' region" evidence="7">
    <location>
        <begin position="18"/>
        <end position="28"/>
    </location>
</feature>
<dbReference type="InterPro" id="IPR000924">
    <property type="entry name" value="Glu/Gln-tRNA-synth"/>
</dbReference>
<dbReference type="PANTHER" id="PTHR43311">
    <property type="entry name" value="GLUTAMATE--TRNA LIGASE"/>
    <property type="match status" value="1"/>
</dbReference>
<dbReference type="InterPro" id="IPR014729">
    <property type="entry name" value="Rossmann-like_a/b/a_fold"/>
</dbReference>
<feature type="binding site" evidence="7">
    <location>
        <position position="51"/>
    </location>
    <ligand>
        <name>L-glutamate</name>
        <dbReference type="ChEBI" id="CHEBI:29985"/>
    </ligand>
</feature>
<dbReference type="InterPro" id="IPR022380">
    <property type="entry name" value="Glu-Q_tRNA(Asp)_Synthase"/>
</dbReference>
<feature type="binding site" evidence="7">
    <location>
        <position position="244"/>
    </location>
    <ligand>
        <name>ATP</name>
        <dbReference type="ChEBI" id="CHEBI:30616"/>
    </ligand>
</feature>
<dbReference type="HAMAP" id="MF_01428">
    <property type="entry name" value="Glu_Q_tRNA_synth"/>
    <property type="match status" value="1"/>
</dbReference>
<evidence type="ECO:0000256" key="7">
    <source>
        <dbReference type="HAMAP-Rule" id="MF_01428"/>
    </source>
</evidence>
<keyword evidence="3 7" id="KW-0547">Nucleotide-binding</keyword>
<dbReference type="NCBIfam" id="NF004314">
    <property type="entry name" value="PRK05710.1-3"/>
    <property type="match status" value="1"/>
</dbReference>
<feature type="compositionally biased region" description="Basic and acidic residues" evidence="9">
    <location>
        <begin position="1"/>
        <end position="12"/>
    </location>
</feature>
<dbReference type="EMBL" id="JAVDDT010000002">
    <property type="protein sequence ID" value="MDQ2069152.1"/>
    <property type="molecule type" value="Genomic_DNA"/>
</dbReference>
<evidence type="ECO:0000256" key="6">
    <source>
        <dbReference type="ARBA" id="ARBA00023146"/>
    </source>
</evidence>
<feature type="binding site" evidence="7">
    <location>
        <begin position="15"/>
        <end position="19"/>
    </location>
    <ligand>
        <name>L-glutamate</name>
        <dbReference type="ChEBI" id="CHEBI:29985"/>
    </ligand>
</feature>
<sequence>MPSDKSRARQSADGRFAPSPTGPLHFGSLLAATASYLQARSQGGHWYLRIDDIDPPREAPGARDDIPRVLEAFGFQWDGPIRYQSQHLAQYHAAIRQLLDAGLAYPCACTRREIREQGRQGPDGPIYPGTCRHGLAPGREGRAIRALTRNARIRFQDALQGTIDTDLEANMGDFVIRRADGLVAYHLAAAVDDGSDDIGEVIRGIDLLPSTPRQIHLMQQLGLVAPRYGHIPLALSPGGQKLSKQTGALPLDPSQPGPQLFQALRHLRQAPPDHLARASLPEIWQWAFSHWQMKALAGQDRTGEAVAVASDYQPGH</sequence>
<dbReference type="Gene3D" id="3.40.50.620">
    <property type="entry name" value="HUPs"/>
    <property type="match status" value="1"/>
</dbReference>
<keyword evidence="2 7" id="KW-0479">Metal-binding</keyword>
<keyword evidence="6 7" id="KW-0030">Aminoacyl-tRNA synthetase</keyword>
<dbReference type="InterPro" id="IPR020058">
    <property type="entry name" value="Glu/Gln-tRNA-synth_Ib_cat-dom"/>
</dbReference>
<keyword evidence="1 7" id="KW-0436">Ligase</keyword>
<proteinExistence type="inferred from homology"/>
<feature type="binding site" evidence="7">
    <location>
        <position position="127"/>
    </location>
    <ligand>
        <name>Zn(2+)</name>
        <dbReference type="ChEBI" id="CHEBI:29105"/>
    </ligand>
</feature>
<feature type="binding site" evidence="7">
    <location>
        <position position="131"/>
    </location>
    <ligand>
        <name>Zn(2+)</name>
        <dbReference type="ChEBI" id="CHEBI:29105"/>
    </ligand>
</feature>
<feature type="short sequence motif" description="'KMSKS' region" evidence="7">
    <location>
        <begin position="241"/>
        <end position="245"/>
    </location>
</feature>
<evidence type="ECO:0000313" key="12">
    <source>
        <dbReference type="Proteomes" id="UP001239019"/>
    </source>
</evidence>
<dbReference type="Pfam" id="PF00749">
    <property type="entry name" value="tRNA-synt_1c"/>
    <property type="match status" value="1"/>
</dbReference>
<evidence type="ECO:0000256" key="2">
    <source>
        <dbReference type="ARBA" id="ARBA00022723"/>
    </source>
</evidence>
<evidence type="ECO:0000313" key="11">
    <source>
        <dbReference type="EMBL" id="MDQ2069152.1"/>
    </source>
</evidence>
<reference evidence="11 12" key="1">
    <citation type="submission" date="2023-08" db="EMBL/GenBank/DDBJ databases">
        <title>Whole-genome sequencing of halo(alkali)philic microorganisms from hypersaline lakes.</title>
        <authorList>
            <person name="Sorokin D.Y."/>
            <person name="Abbas B."/>
            <person name="Merkel A.Y."/>
        </authorList>
    </citation>
    <scope>NUCLEOTIDE SEQUENCE [LARGE SCALE GENOMIC DNA]</scope>
    <source>
        <strain evidence="11 12">AB-CW4</strain>
    </source>
</reference>
<comment type="function">
    <text evidence="7">Catalyzes the tRNA-independent activation of glutamate in presence of ATP and the subsequent transfer of glutamate onto a tRNA(Asp). Glutamate is transferred on the 2-amino-5-(4,5-dihydroxy-2-cyclopenten-1-yl) moiety of the queuosine in the wobble position of the QUC anticodon.</text>
</comment>
<comment type="caution">
    <text evidence="11">The sequence shown here is derived from an EMBL/GenBank/DDBJ whole genome shotgun (WGS) entry which is preliminary data.</text>
</comment>
<feature type="binding site" evidence="7">
    <location>
        <position position="107"/>
    </location>
    <ligand>
        <name>Zn(2+)</name>
        <dbReference type="ChEBI" id="CHEBI:29105"/>
    </ligand>
</feature>
<gene>
    <name evidence="11" type="primary">gluQRS</name>
    <name evidence="7" type="synonym">gluQ</name>
    <name evidence="11" type="ORF">RBH19_04635</name>
</gene>
<dbReference type="InterPro" id="IPR049940">
    <property type="entry name" value="GluQ/Sye"/>
</dbReference>
<dbReference type="SUPFAM" id="SSF52374">
    <property type="entry name" value="Nucleotidylyl transferase"/>
    <property type="match status" value="1"/>
</dbReference>
<feature type="binding site" evidence="7">
    <location>
        <position position="109"/>
    </location>
    <ligand>
        <name>Zn(2+)</name>
        <dbReference type="ChEBI" id="CHEBI:29105"/>
    </ligand>
</feature>
<feature type="binding site" evidence="7">
    <location>
        <position position="185"/>
    </location>
    <ligand>
        <name>L-glutamate</name>
        <dbReference type="ChEBI" id="CHEBI:29985"/>
    </ligand>
</feature>
<evidence type="ECO:0000256" key="9">
    <source>
        <dbReference type="SAM" id="MobiDB-lite"/>
    </source>
</evidence>
<dbReference type="EC" id="6.1.1.-" evidence="7"/>
<protein>
    <recommendedName>
        <fullName evidence="7">Glutamyl-Q tRNA(Asp) synthetase</fullName>
        <shortName evidence="7">Glu-Q-RSs</shortName>
        <ecNumber evidence="7">6.1.1.-</ecNumber>
    </recommendedName>
</protein>
<name>A0ABU0W5A8_9GAMM</name>
<evidence type="ECO:0000256" key="1">
    <source>
        <dbReference type="ARBA" id="ARBA00022598"/>
    </source>
</evidence>
<dbReference type="GO" id="GO:0016874">
    <property type="term" value="F:ligase activity"/>
    <property type="evidence" value="ECO:0007669"/>
    <property type="project" value="UniProtKB-KW"/>
</dbReference>
<evidence type="ECO:0000256" key="5">
    <source>
        <dbReference type="ARBA" id="ARBA00022840"/>
    </source>
</evidence>
<feature type="domain" description="Glutamyl/glutaminyl-tRNA synthetase class Ib catalytic" evidence="10">
    <location>
        <begin position="15"/>
        <end position="248"/>
    </location>
</feature>